<dbReference type="GO" id="GO:0051997">
    <property type="term" value="F:2-oxo-4-hydroxy-4-carboxy-5-ureidoimidazoline decarboxylase activity"/>
    <property type="evidence" value="ECO:0007669"/>
    <property type="project" value="UniProtKB-EC"/>
</dbReference>
<evidence type="ECO:0008006" key="13">
    <source>
        <dbReference type="Google" id="ProtNLM"/>
    </source>
</evidence>
<evidence type="ECO:0000256" key="2">
    <source>
        <dbReference type="ARBA" id="ARBA00001163"/>
    </source>
</evidence>
<dbReference type="InterPro" id="IPR023416">
    <property type="entry name" value="Transthyretin/HIU_hydrolase_d"/>
</dbReference>
<dbReference type="InterPro" id="IPR023418">
    <property type="entry name" value="Thyroxine_BS"/>
</dbReference>
<dbReference type="GO" id="GO:0019628">
    <property type="term" value="P:urate catabolic process"/>
    <property type="evidence" value="ECO:0007669"/>
    <property type="project" value="TreeGrafter"/>
</dbReference>
<keyword evidence="6" id="KW-0378">Hydrolase</keyword>
<organism evidence="11 12">
    <name type="scientific">Coptis chinensis</name>
    <dbReference type="NCBI Taxonomy" id="261450"/>
    <lineage>
        <taxon>Eukaryota</taxon>
        <taxon>Viridiplantae</taxon>
        <taxon>Streptophyta</taxon>
        <taxon>Embryophyta</taxon>
        <taxon>Tracheophyta</taxon>
        <taxon>Spermatophyta</taxon>
        <taxon>Magnoliopsida</taxon>
        <taxon>Ranunculales</taxon>
        <taxon>Ranunculaceae</taxon>
        <taxon>Coptidoideae</taxon>
        <taxon>Coptis</taxon>
    </lineage>
</organism>
<reference evidence="11 12" key="1">
    <citation type="submission" date="2020-10" db="EMBL/GenBank/DDBJ databases">
        <title>The Coptis chinensis genome and diversification of protoberbering-type alkaloids.</title>
        <authorList>
            <person name="Wang B."/>
            <person name="Shu S."/>
            <person name="Song C."/>
            <person name="Liu Y."/>
        </authorList>
    </citation>
    <scope>NUCLEOTIDE SEQUENCE [LARGE SCALE GENOMIC DNA]</scope>
    <source>
        <strain evidence="11">HL-2020</strain>
        <tissue evidence="11">Leaf</tissue>
    </source>
</reference>
<dbReference type="InterPro" id="IPR014306">
    <property type="entry name" value="Hydroxyisourate_hydrolase"/>
</dbReference>
<evidence type="ECO:0000256" key="6">
    <source>
        <dbReference type="ARBA" id="ARBA00022801"/>
    </source>
</evidence>
<feature type="binding site" evidence="8">
    <location>
        <position position="270"/>
    </location>
    <ligand>
        <name>substrate</name>
    </ligand>
</feature>
<evidence type="ECO:0000256" key="5">
    <source>
        <dbReference type="ARBA" id="ARBA00022793"/>
    </source>
</evidence>
<dbReference type="AlphaFoldDB" id="A0A835IZ77"/>
<proteinExistence type="predicted"/>
<dbReference type="SUPFAM" id="SSF158694">
    <property type="entry name" value="UraD-Like"/>
    <property type="match status" value="1"/>
</dbReference>
<evidence type="ECO:0000256" key="1">
    <source>
        <dbReference type="ARBA" id="ARBA00001043"/>
    </source>
</evidence>
<evidence type="ECO:0000256" key="8">
    <source>
        <dbReference type="PIRSR" id="PIRSR600895-51"/>
    </source>
</evidence>
<gene>
    <name evidence="11" type="ORF">IFM89_009037</name>
</gene>
<evidence type="ECO:0000256" key="7">
    <source>
        <dbReference type="ARBA" id="ARBA00023239"/>
    </source>
</evidence>
<dbReference type="SUPFAM" id="SSF49472">
    <property type="entry name" value="Transthyretin (synonym: prealbumin)"/>
    <property type="match status" value="1"/>
</dbReference>
<dbReference type="GO" id="GO:0006144">
    <property type="term" value="P:purine nucleobase metabolic process"/>
    <property type="evidence" value="ECO:0007669"/>
    <property type="project" value="UniProtKB-KW"/>
</dbReference>
<comment type="catalytic activity">
    <reaction evidence="1">
        <text>5-hydroxyisourate + H2O = 5-hydroxy-2-oxo-4-ureido-2,5-dihydro-1H-imidazole-5-carboxylate + H(+)</text>
        <dbReference type="Rhea" id="RHEA:23736"/>
        <dbReference type="ChEBI" id="CHEBI:15377"/>
        <dbReference type="ChEBI" id="CHEBI:15378"/>
        <dbReference type="ChEBI" id="CHEBI:18072"/>
        <dbReference type="ChEBI" id="CHEBI:58639"/>
        <dbReference type="EC" id="3.5.2.17"/>
    </reaction>
</comment>
<comment type="catalytic activity">
    <reaction evidence="2">
        <text>5-hydroxy-2-oxo-4-ureido-2,5-dihydro-1H-imidazole-5-carboxylate + H(+) = (S)-allantoin + CO2</text>
        <dbReference type="Rhea" id="RHEA:26301"/>
        <dbReference type="ChEBI" id="CHEBI:15378"/>
        <dbReference type="ChEBI" id="CHEBI:15678"/>
        <dbReference type="ChEBI" id="CHEBI:16526"/>
        <dbReference type="ChEBI" id="CHEBI:58639"/>
        <dbReference type="EC" id="4.1.1.97"/>
    </reaction>
</comment>
<evidence type="ECO:0000256" key="4">
    <source>
        <dbReference type="ARBA" id="ARBA00022631"/>
    </source>
</evidence>
<protein>
    <recommendedName>
        <fullName evidence="13">Hydroxyisourate hydrolase</fullName>
    </recommendedName>
</protein>
<dbReference type="FunFam" id="1.10.3330.10:FF:000002">
    <property type="entry name" value="Uric acid degradation bifunctional protein TTL"/>
    <property type="match status" value="1"/>
</dbReference>
<comment type="pathway">
    <text evidence="3">Purine metabolism; urate degradation; (S)-allantoin from urate: step 3/3.</text>
</comment>
<dbReference type="CDD" id="cd05822">
    <property type="entry name" value="TLP_HIUase"/>
    <property type="match status" value="1"/>
</dbReference>
<dbReference type="InterPro" id="IPR036778">
    <property type="entry name" value="OHCU_decarboxylase_sf"/>
</dbReference>
<dbReference type="FunFam" id="2.60.40.180:FF:000003">
    <property type="entry name" value="Uric acid degradation bifunctional protein TTL"/>
    <property type="match status" value="1"/>
</dbReference>
<keyword evidence="4" id="KW-0659">Purine metabolism</keyword>
<sequence>MESRFTEKDFLACCGSTQFAKQMSQIEHYLLNNLEQAVEAARNIWFNKVDVNGWLEAFAAHPQIGQSSSSSSSANIKSAQWSKGEQSTALATSTKSSLQELFEWNARYRQKFGFVFLICASGRTTPEILTELEKRYKNRPIVEFEKAAQEQIKITEIRLVKLFATKATSPSMSENPISNATKAEEDRLNIISAHLTAATEAPATKPLQVSIRTRPPITTHVLDVSRGSPAAGIEVQLEIWSGAQPRPVIGEPDSGCWIFRGSSITNTDGRSGYLMDIVDSVDPGVYRISFNTGKYLPDCFFPYVSIVFEIKESQKSEHFHVPLLLSPFSFSSYRGS</sequence>
<keyword evidence="5" id="KW-0210">Decarboxylase</keyword>
<keyword evidence="7" id="KW-0456">Lyase</keyword>
<dbReference type="EMBL" id="JADFTS010000001">
    <property type="protein sequence ID" value="KAF9624238.1"/>
    <property type="molecule type" value="Genomic_DNA"/>
</dbReference>
<dbReference type="PROSITE" id="PS00769">
    <property type="entry name" value="TRANSTHYRETIN_2"/>
    <property type="match status" value="1"/>
</dbReference>
<dbReference type="NCBIfam" id="TIGR02962">
    <property type="entry name" value="hdxy_isourate"/>
    <property type="match status" value="1"/>
</dbReference>
<keyword evidence="12" id="KW-1185">Reference proteome</keyword>
<dbReference type="Pfam" id="PF09349">
    <property type="entry name" value="OHCU_decarbox"/>
    <property type="match status" value="1"/>
</dbReference>
<evidence type="ECO:0000259" key="9">
    <source>
        <dbReference type="Pfam" id="PF00576"/>
    </source>
</evidence>
<evidence type="ECO:0000313" key="12">
    <source>
        <dbReference type="Proteomes" id="UP000631114"/>
    </source>
</evidence>
<feature type="binding site" evidence="8">
    <location>
        <position position="220"/>
    </location>
    <ligand>
        <name>substrate</name>
    </ligand>
</feature>
<feature type="domain" description="Oxo-4-hydroxy-4-carboxy-5-ureidoimidazoline decarboxylase" evidence="10">
    <location>
        <begin position="8"/>
        <end position="159"/>
    </location>
</feature>
<dbReference type="Gene3D" id="2.60.40.180">
    <property type="entry name" value="Transthyretin/hydroxyisourate hydrolase domain"/>
    <property type="match status" value="1"/>
</dbReference>
<name>A0A835IZ77_9MAGN</name>
<dbReference type="InterPro" id="IPR000895">
    <property type="entry name" value="Transthyretin/HIU_hydrolase"/>
</dbReference>
<dbReference type="OrthoDB" id="10265230at2759"/>
<dbReference type="Pfam" id="PF00576">
    <property type="entry name" value="Transthyretin"/>
    <property type="match status" value="1"/>
</dbReference>
<dbReference type="PANTHER" id="PTHR43466">
    <property type="entry name" value="2-OXO-4-HYDROXY-4-CARBOXY-5-UREIDOIMIDAZOLINE DECARBOXYLASE-RELATED"/>
    <property type="match status" value="1"/>
</dbReference>
<dbReference type="InterPro" id="IPR018020">
    <property type="entry name" value="OHCU_decarboxylase"/>
</dbReference>
<dbReference type="GO" id="GO:0033971">
    <property type="term" value="F:hydroxyisourate hydrolase activity"/>
    <property type="evidence" value="ECO:0007669"/>
    <property type="project" value="UniProtKB-EC"/>
</dbReference>
<feature type="binding site" evidence="8">
    <location>
        <position position="333"/>
    </location>
    <ligand>
        <name>substrate</name>
    </ligand>
</feature>
<evidence type="ECO:0000313" key="11">
    <source>
        <dbReference type="EMBL" id="KAF9624238.1"/>
    </source>
</evidence>
<accession>A0A835IZ77</accession>
<evidence type="ECO:0000259" key="10">
    <source>
        <dbReference type="Pfam" id="PF09349"/>
    </source>
</evidence>
<comment type="caution">
    <text evidence="11">The sequence shown here is derived from an EMBL/GenBank/DDBJ whole genome shotgun (WGS) entry which is preliminary data.</text>
</comment>
<dbReference type="GO" id="GO:0005777">
    <property type="term" value="C:peroxisome"/>
    <property type="evidence" value="ECO:0007669"/>
    <property type="project" value="TreeGrafter"/>
</dbReference>
<feature type="domain" description="Transthyretin/hydroxyisourate hydrolase" evidence="9">
    <location>
        <begin position="217"/>
        <end position="335"/>
    </location>
</feature>
<evidence type="ECO:0000256" key="3">
    <source>
        <dbReference type="ARBA" id="ARBA00004754"/>
    </source>
</evidence>
<dbReference type="Gene3D" id="1.10.3330.10">
    <property type="entry name" value="Oxo-4-hydroxy-4-carboxy-5-ureidoimidazoline decarboxylase"/>
    <property type="match status" value="1"/>
</dbReference>
<dbReference type="PRINTS" id="PR00189">
    <property type="entry name" value="TRNSTHYRETIN"/>
</dbReference>
<dbReference type="PROSITE" id="PS00768">
    <property type="entry name" value="TRANSTHYRETIN_1"/>
    <property type="match status" value="1"/>
</dbReference>
<dbReference type="Proteomes" id="UP000631114">
    <property type="component" value="Unassembled WGS sequence"/>
</dbReference>
<dbReference type="PANTHER" id="PTHR43466:SF1">
    <property type="entry name" value="2-OXO-4-HYDROXY-4-CARBOXY-5-UREIDOIMIDAZOLINE DECARBOXYLASE-RELATED"/>
    <property type="match status" value="1"/>
</dbReference>
<dbReference type="InterPro" id="IPR036817">
    <property type="entry name" value="Transthyretin/HIU_hydrolase_sf"/>
</dbReference>
<dbReference type="InterPro" id="IPR023419">
    <property type="entry name" value="Transthyretin_CS"/>
</dbReference>